<evidence type="ECO:0000259" key="2">
    <source>
        <dbReference type="Pfam" id="PF14474"/>
    </source>
</evidence>
<comment type="caution">
    <text evidence="3">The sequence shown here is derived from an EMBL/GenBank/DDBJ whole genome shotgun (WGS) entry which is preliminary data.</text>
</comment>
<protein>
    <recommendedName>
        <fullName evidence="2">Restriction of telomere capping protein 4 C-terminal domain-containing protein</fullName>
    </recommendedName>
</protein>
<feature type="domain" description="Restriction of telomere capping protein 4 C-terminal" evidence="2">
    <location>
        <begin position="114"/>
        <end position="206"/>
    </location>
</feature>
<reference evidence="3 4" key="1">
    <citation type="journal article" date="2019" name="Nat. Ecol. Evol.">
        <title>Megaphylogeny resolves global patterns of mushroom evolution.</title>
        <authorList>
            <person name="Varga T."/>
            <person name="Krizsan K."/>
            <person name="Foldi C."/>
            <person name="Dima B."/>
            <person name="Sanchez-Garcia M."/>
            <person name="Sanchez-Ramirez S."/>
            <person name="Szollosi G.J."/>
            <person name="Szarkandi J.G."/>
            <person name="Papp V."/>
            <person name="Albert L."/>
            <person name="Andreopoulos W."/>
            <person name="Angelini C."/>
            <person name="Antonin V."/>
            <person name="Barry K.W."/>
            <person name="Bougher N.L."/>
            <person name="Buchanan P."/>
            <person name="Buyck B."/>
            <person name="Bense V."/>
            <person name="Catcheside P."/>
            <person name="Chovatia M."/>
            <person name="Cooper J."/>
            <person name="Damon W."/>
            <person name="Desjardin D."/>
            <person name="Finy P."/>
            <person name="Geml J."/>
            <person name="Haridas S."/>
            <person name="Hughes K."/>
            <person name="Justo A."/>
            <person name="Karasinski D."/>
            <person name="Kautmanova I."/>
            <person name="Kiss B."/>
            <person name="Kocsube S."/>
            <person name="Kotiranta H."/>
            <person name="LaButti K.M."/>
            <person name="Lechner B.E."/>
            <person name="Liimatainen K."/>
            <person name="Lipzen A."/>
            <person name="Lukacs Z."/>
            <person name="Mihaltcheva S."/>
            <person name="Morgado L.N."/>
            <person name="Niskanen T."/>
            <person name="Noordeloos M.E."/>
            <person name="Ohm R.A."/>
            <person name="Ortiz-Santana B."/>
            <person name="Ovrebo C."/>
            <person name="Racz N."/>
            <person name="Riley R."/>
            <person name="Savchenko A."/>
            <person name="Shiryaev A."/>
            <person name="Soop K."/>
            <person name="Spirin V."/>
            <person name="Szebenyi C."/>
            <person name="Tomsovsky M."/>
            <person name="Tulloss R.E."/>
            <person name="Uehling J."/>
            <person name="Grigoriev I.V."/>
            <person name="Vagvolgyi C."/>
            <person name="Papp T."/>
            <person name="Martin F.M."/>
            <person name="Miettinen O."/>
            <person name="Hibbett D.S."/>
            <person name="Nagy L.G."/>
        </authorList>
    </citation>
    <scope>NUCLEOTIDE SEQUENCE [LARGE SCALE GENOMIC DNA]</scope>
    <source>
        <strain evidence="3 4">FP101781</strain>
    </source>
</reference>
<name>A0A4Y7TAB5_COPMI</name>
<evidence type="ECO:0000313" key="3">
    <source>
        <dbReference type="EMBL" id="TEB31115.1"/>
    </source>
</evidence>
<dbReference type="AlphaFoldDB" id="A0A4Y7TAB5"/>
<proteinExistence type="predicted"/>
<accession>A0A4Y7TAB5</accession>
<dbReference type="InterPro" id="IPR028094">
    <property type="entry name" value="RTC4_C"/>
</dbReference>
<feature type="compositionally biased region" description="Basic residues" evidence="1">
    <location>
        <begin position="313"/>
        <end position="323"/>
    </location>
</feature>
<evidence type="ECO:0000313" key="4">
    <source>
        <dbReference type="Proteomes" id="UP000298030"/>
    </source>
</evidence>
<dbReference type="EMBL" id="QPFP01000020">
    <property type="protein sequence ID" value="TEB31115.1"/>
    <property type="molecule type" value="Genomic_DNA"/>
</dbReference>
<sequence>MSRGGFTQSTDAWVLVIVTKCPVPEPIPRGILNLFLICQRKEVTFNNMSARERKQEKMESSGVLFIEEEICQKIRDIASIPRLKTKFQLQKHLGDQGLKALQSSRRWRDMSIPGKVCAGYYGEMGRWVVLGTCLSFFHQPVFEWALHAKPPSSVPDLDDLRPYDFLDYAVVPHVIANFIKTDQRCSTLDEAAAIMVESSDGGHIIHALDNYQDAGLHSDLEDPIKTAVANRVIHYHRRQQRRTEKVAQVAAAQVWMCPTLPFEYYKKQEEEETEKKKKRLAPKMKPSGKKTEKNNGSKNVEQQATENIDPKSPKKPAGKKRKTQNSQAA</sequence>
<feature type="region of interest" description="Disordered" evidence="1">
    <location>
        <begin position="268"/>
        <end position="329"/>
    </location>
</feature>
<evidence type="ECO:0000256" key="1">
    <source>
        <dbReference type="SAM" id="MobiDB-lite"/>
    </source>
</evidence>
<keyword evidence="4" id="KW-1185">Reference proteome</keyword>
<organism evidence="3 4">
    <name type="scientific">Coprinellus micaceus</name>
    <name type="common">Glistening ink-cap mushroom</name>
    <name type="synonym">Coprinus micaceus</name>
    <dbReference type="NCBI Taxonomy" id="71717"/>
    <lineage>
        <taxon>Eukaryota</taxon>
        <taxon>Fungi</taxon>
        <taxon>Dikarya</taxon>
        <taxon>Basidiomycota</taxon>
        <taxon>Agaricomycotina</taxon>
        <taxon>Agaricomycetes</taxon>
        <taxon>Agaricomycetidae</taxon>
        <taxon>Agaricales</taxon>
        <taxon>Agaricineae</taxon>
        <taxon>Psathyrellaceae</taxon>
        <taxon>Coprinellus</taxon>
    </lineage>
</organism>
<dbReference type="Proteomes" id="UP000298030">
    <property type="component" value="Unassembled WGS sequence"/>
</dbReference>
<dbReference type="Pfam" id="PF14474">
    <property type="entry name" value="RTC4"/>
    <property type="match status" value="1"/>
</dbReference>
<feature type="compositionally biased region" description="Basic residues" evidence="1">
    <location>
        <begin position="276"/>
        <end position="288"/>
    </location>
</feature>
<gene>
    <name evidence="3" type="ORF">FA13DRAFT_1709958</name>
</gene>
<feature type="compositionally biased region" description="Polar residues" evidence="1">
    <location>
        <begin position="296"/>
        <end position="306"/>
    </location>
</feature>